<keyword evidence="1" id="KW-0472">Membrane</keyword>
<evidence type="ECO:0000313" key="2">
    <source>
        <dbReference type="EMBL" id="NEL81462.1"/>
    </source>
</evidence>
<dbReference type="Proteomes" id="UP000471082">
    <property type="component" value="Unassembled WGS sequence"/>
</dbReference>
<name>A0A7X5N4R4_XANPE</name>
<dbReference type="EMBL" id="JAAGYU010002616">
    <property type="protein sequence ID" value="NEL81462.1"/>
    <property type="molecule type" value="Genomic_DNA"/>
</dbReference>
<evidence type="ECO:0000256" key="1">
    <source>
        <dbReference type="SAM" id="Phobius"/>
    </source>
</evidence>
<sequence>GLGYVLVTGVLPILGATLILWPLLVPRNVELADASKLPAENATPFSRANVPSPDGNVAANHDASNWTSYAGSNLSNHYTPG</sequence>
<feature type="non-terminal residue" evidence="2">
    <location>
        <position position="1"/>
    </location>
</feature>
<protein>
    <submittedName>
        <fullName evidence="2">Uncharacterized protein</fullName>
    </submittedName>
</protein>
<accession>A0A7X5N4R4</accession>
<feature type="transmembrane region" description="Helical" evidence="1">
    <location>
        <begin position="6"/>
        <end position="25"/>
    </location>
</feature>
<evidence type="ECO:0000313" key="3">
    <source>
        <dbReference type="Proteomes" id="UP000471082"/>
    </source>
</evidence>
<proteinExistence type="predicted"/>
<organism evidence="2 3">
    <name type="scientific">Xanthomonas perforans</name>
    <dbReference type="NCBI Taxonomy" id="442694"/>
    <lineage>
        <taxon>Bacteria</taxon>
        <taxon>Pseudomonadati</taxon>
        <taxon>Pseudomonadota</taxon>
        <taxon>Gammaproteobacteria</taxon>
        <taxon>Lysobacterales</taxon>
        <taxon>Lysobacteraceae</taxon>
        <taxon>Xanthomonas</taxon>
    </lineage>
</organism>
<feature type="non-terminal residue" evidence="2">
    <location>
        <position position="81"/>
    </location>
</feature>
<gene>
    <name evidence="2" type="ORF">G3W61_34935</name>
</gene>
<dbReference type="AlphaFoldDB" id="A0A7X5N4R4"/>
<reference evidence="2 3" key="1">
    <citation type="submission" date="2019-11" db="EMBL/GenBank/DDBJ databases">
        <title>Genome-resolved metagenomics to study the prevalence of co-infection and intraspecific heterogeneity among plant pathogen metapopulations.</title>
        <authorList>
            <person name="Newberry E."/>
            <person name="Bhandari R."/>
            <person name="Kemble J."/>
            <person name="Sikora E."/>
            <person name="Potnis N."/>
        </authorList>
    </citation>
    <scope>NUCLEOTIDE SEQUENCE [LARGE SCALE GENOMIC DNA]</scope>
    <source>
        <strain evidence="2">Xp_Tom_Tuscaloosa_18b</strain>
    </source>
</reference>
<keyword evidence="1" id="KW-0812">Transmembrane</keyword>
<keyword evidence="1" id="KW-1133">Transmembrane helix</keyword>
<comment type="caution">
    <text evidence="2">The sequence shown here is derived from an EMBL/GenBank/DDBJ whole genome shotgun (WGS) entry which is preliminary data.</text>
</comment>